<reference evidence="11" key="3">
    <citation type="submission" date="2023-10" db="EMBL/GenBank/DDBJ databases">
        <title>Whole Genome based description of the genera Actinobaculum and Actinotignum reveals a complex phylogenetic relationship within the species included in the genus Actinotignum.</title>
        <authorList>
            <person name="Jensen C.S."/>
            <person name="Dargis R."/>
            <person name="Kemp M."/>
            <person name="Christensen J.J."/>
        </authorList>
    </citation>
    <scope>NUCLEOTIDE SEQUENCE</scope>
    <source>
        <strain evidence="11">Actinobaculum_suis_CCUG19206T</strain>
    </source>
</reference>
<feature type="domain" description="ABC transmembrane type-1" evidence="10">
    <location>
        <begin position="20"/>
        <end position="282"/>
    </location>
</feature>
<dbReference type="GO" id="GO:0034040">
    <property type="term" value="F:ATPase-coupled lipid transmembrane transporter activity"/>
    <property type="evidence" value="ECO:0007669"/>
    <property type="project" value="TreeGrafter"/>
</dbReference>
<dbReference type="SUPFAM" id="SSF90123">
    <property type="entry name" value="ABC transporter transmembrane region"/>
    <property type="match status" value="1"/>
</dbReference>
<feature type="transmembrane region" description="Helical" evidence="8">
    <location>
        <begin position="238"/>
        <end position="258"/>
    </location>
</feature>
<dbReference type="PANTHER" id="PTHR24221">
    <property type="entry name" value="ATP-BINDING CASSETTE SUB-FAMILY B"/>
    <property type="match status" value="1"/>
</dbReference>
<dbReference type="PROSITE" id="PS00211">
    <property type="entry name" value="ABC_TRANSPORTER_1"/>
    <property type="match status" value="1"/>
</dbReference>
<dbReference type="SMART" id="SM00382">
    <property type="entry name" value="AAA"/>
    <property type="match status" value="1"/>
</dbReference>
<feature type="domain" description="ABC transporter" evidence="9">
    <location>
        <begin position="338"/>
        <end position="563"/>
    </location>
</feature>
<accession>A0A1G7EG62</accession>
<organism evidence="12 13">
    <name type="scientific">Actinobaculum suis</name>
    <dbReference type="NCBI Taxonomy" id="1657"/>
    <lineage>
        <taxon>Bacteria</taxon>
        <taxon>Bacillati</taxon>
        <taxon>Actinomycetota</taxon>
        <taxon>Actinomycetes</taxon>
        <taxon>Actinomycetales</taxon>
        <taxon>Actinomycetaceae</taxon>
        <taxon>Actinobaculum</taxon>
    </lineage>
</organism>
<dbReference type="InterPro" id="IPR011527">
    <property type="entry name" value="ABC1_TM_dom"/>
</dbReference>
<evidence type="ECO:0000256" key="6">
    <source>
        <dbReference type="ARBA" id="ARBA00023136"/>
    </source>
</evidence>
<keyword evidence="2 8" id="KW-0812">Transmembrane</keyword>
<feature type="transmembrane region" description="Helical" evidence="8">
    <location>
        <begin position="53"/>
        <end position="71"/>
    </location>
</feature>
<reference evidence="13" key="2">
    <citation type="submission" date="2016-10" db="EMBL/GenBank/DDBJ databases">
        <authorList>
            <person name="Varghese N."/>
        </authorList>
    </citation>
    <scope>NUCLEOTIDE SEQUENCE [LARGE SCALE GENOMIC DNA]</scope>
    <source>
        <strain evidence="13">DSM 20639</strain>
    </source>
</reference>
<feature type="compositionally biased region" description="Acidic residues" evidence="7">
    <location>
        <begin position="573"/>
        <end position="583"/>
    </location>
</feature>
<evidence type="ECO:0000256" key="5">
    <source>
        <dbReference type="ARBA" id="ARBA00022989"/>
    </source>
</evidence>
<dbReference type="EMBL" id="JAWNFU010000003">
    <property type="protein sequence ID" value="MDY5153691.1"/>
    <property type="molecule type" value="Genomic_DNA"/>
</dbReference>
<evidence type="ECO:0000256" key="1">
    <source>
        <dbReference type="ARBA" id="ARBA00004651"/>
    </source>
</evidence>
<dbReference type="Pfam" id="PF00005">
    <property type="entry name" value="ABC_tran"/>
    <property type="match status" value="1"/>
</dbReference>
<protein>
    <submittedName>
        <fullName evidence="11">ABC transporter ATP-binding protein</fullName>
    </submittedName>
    <submittedName>
        <fullName evidence="12">ABC-type multidrug transport system, ATPase and permease component</fullName>
    </submittedName>
</protein>
<dbReference type="EMBL" id="FNAU01000017">
    <property type="protein sequence ID" value="SDE62648.1"/>
    <property type="molecule type" value="Genomic_DNA"/>
</dbReference>
<dbReference type="PANTHER" id="PTHR24221:SF654">
    <property type="entry name" value="ATP-BINDING CASSETTE SUB-FAMILY B MEMBER 6"/>
    <property type="match status" value="1"/>
</dbReference>
<proteinExistence type="predicted"/>
<dbReference type="InterPro" id="IPR039421">
    <property type="entry name" value="Type_1_exporter"/>
</dbReference>
<dbReference type="InterPro" id="IPR003593">
    <property type="entry name" value="AAA+_ATPase"/>
</dbReference>
<dbReference type="GO" id="GO:0005886">
    <property type="term" value="C:plasma membrane"/>
    <property type="evidence" value="ECO:0007669"/>
    <property type="project" value="UniProtKB-SubCell"/>
</dbReference>
<evidence type="ECO:0000256" key="8">
    <source>
        <dbReference type="SAM" id="Phobius"/>
    </source>
</evidence>
<dbReference type="AlphaFoldDB" id="A0A1G7EG62"/>
<evidence type="ECO:0000313" key="12">
    <source>
        <dbReference type="EMBL" id="SDE62648.1"/>
    </source>
</evidence>
<keyword evidence="4 11" id="KW-0067">ATP-binding</keyword>
<evidence type="ECO:0000259" key="9">
    <source>
        <dbReference type="PROSITE" id="PS50893"/>
    </source>
</evidence>
<dbReference type="Gene3D" id="1.20.1560.10">
    <property type="entry name" value="ABC transporter type 1, transmembrane domain"/>
    <property type="match status" value="1"/>
</dbReference>
<dbReference type="InterPro" id="IPR017871">
    <property type="entry name" value="ABC_transporter-like_CS"/>
</dbReference>
<feature type="compositionally biased region" description="Polar residues" evidence="7">
    <location>
        <begin position="611"/>
        <end position="634"/>
    </location>
</feature>
<dbReference type="Proteomes" id="UP001273799">
    <property type="component" value="Unassembled WGS sequence"/>
</dbReference>
<dbReference type="PROSITE" id="PS50929">
    <property type="entry name" value="ABC_TM1F"/>
    <property type="match status" value="1"/>
</dbReference>
<comment type="subcellular location">
    <subcellularLocation>
        <location evidence="1">Cell membrane</location>
        <topology evidence="1">Multi-pass membrane protein</topology>
    </subcellularLocation>
</comment>
<dbReference type="SUPFAM" id="SSF52540">
    <property type="entry name" value="P-loop containing nucleoside triphosphate hydrolases"/>
    <property type="match status" value="1"/>
</dbReference>
<dbReference type="GO" id="GO:0140359">
    <property type="term" value="F:ABC-type transporter activity"/>
    <property type="evidence" value="ECO:0007669"/>
    <property type="project" value="InterPro"/>
</dbReference>
<evidence type="ECO:0000313" key="13">
    <source>
        <dbReference type="Proteomes" id="UP000182744"/>
    </source>
</evidence>
<dbReference type="InterPro" id="IPR027417">
    <property type="entry name" value="P-loop_NTPase"/>
</dbReference>
<dbReference type="Pfam" id="PF00664">
    <property type="entry name" value="ABC_membrane"/>
    <property type="match status" value="1"/>
</dbReference>
<sequence length="634" mass="68076">MKIWWIGHLWRISGAWGRTALLAMLAQAACAAALPLIFGLLTQAVLDGAQLRAIWGYLAAVAGLLIASGILEPISEYLIGRGTSYALENLHRDWFRTILAVPPAQLSAPQISRTTKDLSRWEVTDALDNACTVVFYRMSGFLSFLLIAQWNIWIAILLAGAQVILGYISLGWSRSLESAPPAAQARSDYYYALLTRSTNARELRIFGTAKIFLRRFEEYWRQYKASGLGAVSGQARRVFLVAILVFLAYLGGFVALALSAGTGATTAGTVVTVVGAAMNLTGLGMIGSSAIIYSVYNGVVGRLTQFRALRTQPSPALSAPPTARADSLDAGSIRPPKVEIDHLSFSYDPENSAPVIADLSLVLEPGTTTALVGVNGSGKSTLIKLLTGLETPDAGKISIDGGAPRGQAAVVFQSPTRYPFGALANIQLGQEFPGVDVTDIAQAAGVDAQWLTSGEKTAEKTGFSGGQWQRIALARCLYFARGRGGLVILDEPTSAMDPIFERDLFADFRTLTSGLTTLLVTHRLGSVKSVDRILVLDGGRITEDGTHEELMAQHGTYYHMFETQRHLYADQPETTESEPEEEAGMSHVTGIRTRHVAGTSTRETAGMPQAAGTNAHTRSTSEVAHTSHNGQESE</sequence>
<dbReference type="InterPro" id="IPR003439">
    <property type="entry name" value="ABC_transporter-like_ATP-bd"/>
</dbReference>
<evidence type="ECO:0000256" key="7">
    <source>
        <dbReference type="SAM" id="MobiDB-lite"/>
    </source>
</evidence>
<feature type="transmembrane region" description="Helical" evidence="8">
    <location>
        <begin position="270"/>
        <end position="296"/>
    </location>
</feature>
<reference evidence="12" key="1">
    <citation type="submission" date="2016-10" db="EMBL/GenBank/DDBJ databases">
        <authorList>
            <person name="de Groot N.N."/>
        </authorList>
    </citation>
    <scope>NUCLEOTIDE SEQUENCE [LARGE SCALE GENOMIC DNA]</scope>
    <source>
        <strain evidence="12">DSM 20639</strain>
    </source>
</reference>
<keyword evidence="6 8" id="KW-0472">Membrane</keyword>
<dbReference type="InterPro" id="IPR036640">
    <property type="entry name" value="ABC1_TM_sf"/>
</dbReference>
<evidence type="ECO:0000256" key="4">
    <source>
        <dbReference type="ARBA" id="ARBA00022840"/>
    </source>
</evidence>
<feature type="transmembrane region" description="Helical" evidence="8">
    <location>
        <begin position="21"/>
        <end position="41"/>
    </location>
</feature>
<gene>
    <name evidence="11" type="ORF">R6G71_06500</name>
    <name evidence="12" type="ORF">SAMN05421878_11726</name>
</gene>
<evidence type="ECO:0000256" key="3">
    <source>
        <dbReference type="ARBA" id="ARBA00022741"/>
    </source>
</evidence>
<dbReference type="GO" id="GO:0016887">
    <property type="term" value="F:ATP hydrolysis activity"/>
    <property type="evidence" value="ECO:0007669"/>
    <property type="project" value="InterPro"/>
</dbReference>
<keyword evidence="3" id="KW-0547">Nucleotide-binding</keyword>
<feature type="transmembrane region" description="Helical" evidence="8">
    <location>
        <begin position="144"/>
        <end position="168"/>
    </location>
</feature>
<name>A0A1G7EG62_9ACTO</name>
<dbReference type="Proteomes" id="UP000182744">
    <property type="component" value="Unassembled WGS sequence"/>
</dbReference>
<dbReference type="RefSeq" id="WP_074663661.1">
    <property type="nucleotide sequence ID" value="NZ_JAWNFU010000003.1"/>
</dbReference>
<dbReference type="PROSITE" id="PS50893">
    <property type="entry name" value="ABC_TRANSPORTER_2"/>
    <property type="match status" value="1"/>
</dbReference>
<dbReference type="Gene3D" id="3.40.50.300">
    <property type="entry name" value="P-loop containing nucleotide triphosphate hydrolases"/>
    <property type="match status" value="1"/>
</dbReference>
<dbReference type="GO" id="GO:0005524">
    <property type="term" value="F:ATP binding"/>
    <property type="evidence" value="ECO:0007669"/>
    <property type="project" value="UniProtKB-KW"/>
</dbReference>
<evidence type="ECO:0000256" key="2">
    <source>
        <dbReference type="ARBA" id="ARBA00022692"/>
    </source>
</evidence>
<evidence type="ECO:0000313" key="11">
    <source>
        <dbReference type="EMBL" id="MDY5153691.1"/>
    </source>
</evidence>
<keyword evidence="5 8" id="KW-1133">Transmembrane helix</keyword>
<evidence type="ECO:0000259" key="10">
    <source>
        <dbReference type="PROSITE" id="PS50929"/>
    </source>
</evidence>
<keyword evidence="13" id="KW-1185">Reference proteome</keyword>
<feature type="region of interest" description="Disordered" evidence="7">
    <location>
        <begin position="571"/>
        <end position="634"/>
    </location>
</feature>